<protein>
    <submittedName>
        <fullName evidence="1">Uncharacterized protein</fullName>
    </submittedName>
</protein>
<sequence length="189" mass="21282">MKSWTLLTCFLSAVFSVPVPHGHPGYINFSYEVMTPLKWYQSLIGHQYPRFGYEPMGGWMQHHAGPMMHHHSPYQGFYRAVPNHHSHLPPPLNTPMQPAGHSPFGQMPGQNTMPHYQPGVPVQNPLPPHVGDHPVHHHQPGNPNQPMQPGNPSQPMYPVHPVQPLPPVIHDAPLEPWPGTDKTKQEEVD</sequence>
<name>A0ACB8FII3_9SAUR</name>
<accession>A0ACB8FII3</accession>
<evidence type="ECO:0000313" key="2">
    <source>
        <dbReference type="Proteomes" id="UP000827872"/>
    </source>
</evidence>
<dbReference type="EMBL" id="CM037617">
    <property type="protein sequence ID" value="KAH8005147.1"/>
    <property type="molecule type" value="Genomic_DNA"/>
</dbReference>
<evidence type="ECO:0000313" key="1">
    <source>
        <dbReference type="EMBL" id="KAH8005147.1"/>
    </source>
</evidence>
<organism evidence="1 2">
    <name type="scientific">Sphaerodactylus townsendi</name>
    <dbReference type="NCBI Taxonomy" id="933632"/>
    <lineage>
        <taxon>Eukaryota</taxon>
        <taxon>Metazoa</taxon>
        <taxon>Chordata</taxon>
        <taxon>Craniata</taxon>
        <taxon>Vertebrata</taxon>
        <taxon>Euteleostomi</taxon>
        <taxon>Lepidosauria</taxon>
        <taxon>Squamata</taxon>
        <taxon>Bifurcata</taxon>
        <taxon>Gekkota</taxon>
        <taxon>Sphaerodactylidae</taxon>
        <taxon>Sphaerodactylus</taxon>
    </lineage>
</organism>
<dbReference type="Proteomes" id="UP000827872">
    <property type="component" value="Linkage Group LG04"/>
</dbReference>
<proteinExistence type="predicted"/>
<reference evidence="1" key="1">
    <citation type="submission" date="2021-08" db="EMBL/GenBank/DDBJ databases">
        <title>The first chromosome-level gecko genome reveals the dynamic sex chromosomes of Neotropical dwarf geckos (Sphaerodactylidae: Sphaerodactylus).</title>
        <authorList>
            <person name="Pinto B.J."/>
            <person name="Keating S.E."/>
            <person name="Gamble T."/>
        </authorList>
    </citation>
    <scope>NUCLEOTIDE SEQUENCE</scope>
    <source>
        <strain evidence="1">TG3544</strain>
    </source>
</reference>
<gene>
    <name evidence="1" type="ORF">K3G42_024040</name>
</gene>
<comment type="caution">
    <text evidence="1">The sequence shown here is derived from an EMBL/GenBank/DDBJ whole genome shotgun (WGS) entry which is preliminary data.</text>
</comment>
<keyword evidence="2" id="KW-1185">Reference proteome</keyword>